<feature type="domain" description="PilZ" evidence="1">
    <location>
        <begin position="19"/>
        <end position="77"/>
    </location>
</feature>
<dbReference type="HOGENOM" id="CLU_2248354_0_0_0"/>
<evidence type="ECO:0000313" key="2">
    <source>
        <dbReference type="EMBL" id="ABJ88313.1"/>
    </source>
</evidence>
<dbReference type="AlphaFoldDB" id="Q01PV7"/>
<proteinExistence type="predicted"/>
<name>Q01PV7_SOLUE</name>
<gene>
    <name evidence="2" type="ordered locus">Acid_7404</name>
</gene>
<dbReference type="InterPro" id="IPR009875">
    <property type="entry name" value="PilZ_domain"/>
</dbReference>
<dbReference type="GO" id="GO:0035438">
    <property type="term" value="F:cyclic-di-GMP binding"/>
    <property type="evidence" value="ECO:0007669"/>
    <property type="project" value="InterPro"/>
</dbReference>
<sequence>MMCADMVEVRWRDRSGKERGAIAILEDISVSGACLQMELPIPLGVEIQWDAPQQQFQGHVRYCVYREIGYFVGVEFDPSFKWSKKAFQPKHFLDPQTLVKEPRP</sequence>
<dbReference type="InParanoid" id="Q01PV7"/>
<accession>Q01PV7</accession>
<organism evidence="2">
    <name type="scientific">Solibacter usitatus (strain Ellin6076)</name>
    <dbReference type="NCBI Taxonomy" id="234267"/>
    <lineage>
        <taxon>Bacteria</taxon>
        <taxon>Pseudomonadati</taxon>
        <taxon>Acidobacteriota</taxon>
        <taxon>Terriglobia</taxon>
        <taxon>Bryobacterales</taxon>
        <taxon>Solibacteraceae</taxon>
        <taxon>Candidatus Solibacter</taxon>
    </lineage>
</organism>
<dbReference type="EMBL" id="CP000473">
    <property type="protein sequence ID" value="ABJ88313.1"/>
    <property type="molecule type" value="Genomic_DNA"/>
</dbReference>
<dbReference type="STRING" id="234267.Acid_7404"/>
<protein>
    <recommendedName>
        <fullName evidence="1">PilZ domain-containing protein</fullName>
    </recommendedName>
</protein>
<reference evidence="2" key="1">
    <citation type="submission" date="2006-10" db="EMBL/GenBank/DDBJ databases">
        <title>Complete sequence of Solibacter usitatus Ellin6076.</title>
        <authorList>
            <consortium name="US DOE Joint Genome Institute"/>
            <person name="Copeland A."/>
            <person name="Lucas S."/>
            <person name="Lapidus A."/>
            <person name="Barry K."/>
            <person name="Detter J.C."/>
            <person name="Glavina del Rio T."/>
            <person name="Hammon N."/>
            <person name="Israni S."/>
            <person name="Dalin E."/>
            <person name="Tice H."/>
            <person name="Pitluck S."/>
            <person name="Thompson L.S."/>
            <person name="Brettin T."/>
            <person name="Bruce D."/>
            <person name="Han C."/>
            <person name="Tapia R."/>
            <person name="Gilna P."/>
            <person name="Schmutz J."/>
            <person name="Larimer F."/>
            <person name="Land M."/>
            <person name="Hauser L."/>
            <person name="Kyrpides N."/>
            <person name="Mikhailova N."/>
            <person name="Janssen P.H."/>
            <person name="Kuske C.R."/>
            <person name="Richardson P."/>
        </authorList>
    </citation>
    <scope>NUCLEOTIDE SEQUENCE</scope>
    <source>
        <strain evidence="2">Ellin6076</strain>
    </source>
</reference>
<dbReference type="eggNOG" id="ENOG5034A8B">
    <property type="taxonomic scope" value="Bacteria"/>
</dbReference>
<dbReference type="KEGG" id="sus:Acid_7404"/>
<dbReference type="Pfam" id="PF07238">
    <property type="entry name" value="PilZ"/>
    <property type="match status" value="1"/>
</dbReference>
<dbReference type="SUPFAM" id="SSF141371">
    <property type="entry name" value="PilZ domain-like"/>
    <property type="match status" value="1"/>
</dbReference>
<evidence type="ECO:0000259" key="1">
    <source>
        <dbReference type="Pfam" id="PF07238"/>
    </source>
</evidence>